<keyword evidence="1" id="KW-0472">Membrane</keyword>
<evidence type="ECO:0000256" key="1">
    <source>
        <dbReference type="SAM" id="Phobius"/>
    </source>
</evidence>
<comment type="caution">
    <text evidence="2">The sequence shown here is derived from an EMBL/GenBank/DDBJ whole genome shotgun (WGS) entry which is preliminary data.</text>
</comment>
<dbReference type="AlphaFoldDB" id="A0A852ZQQ1"/>
<keyword evidence="1" id="KW-1133">Transmembrane helix</keyword>
<name>A0A852ZQQ1_9ACTN</name>
<feature type="transmembrane region" description="Helical" evidence="1">
    <location>
        <begin position="85"/>
        <end position="104"/>
    </location>
</feature>
<evidence type="ECO:0000313" key="3">
    <source>
        <dbReference type="Proteomes" id="UP000567795"/>
    </source>
</evidence>
<sequence>MGLQQRRAGEAGRLFPRTVVAVGCLSLAVAANWSGLLLVVAEHVVPHWALGLVLLSVSLLLLRTPAARGLSVTDEAVLRGRPSRLFIAVLAAAAGLGSACGALGDLTADYHVLEPKGPGGCRAVVRESSFLFSGSGEVYVVGASEVGWHATSSWMADDGYTPIAFGAYELSWDVQGGVLSINTMSGDPVWPSVHTLTCR</sequence>
<dbReference type="Proteomes" id="UP000567795">
    <property type="component" value="Unassembled WGS sequence"/>
</dbReference>
<accession>A0A852ZQQ1</accession>
<protein>
    <submittedName>
        <fullName evidence="2">Uncharacterized protein</fullName>
    </submittedName>
</protein>
<dbReference type="RefSeq" id="WP_179813568.1">
    <property type="nucleotide sequence ID" value="NZ_JACBZD010000001.1"/>
</dbReference>
<evidence type="ECO:0000313" key="2">
    <source>
        <dbReference type="EMBL" id="NYI04709.1"/>
    </source>
</evidence>
<dbReference type="EMBL" id="JACBZD010000001">
    <property type="protein sequence ID" value="NYI04709.1"/>
    <property type="molecule type" value="Genomic_DNA"/>
</dbReference>
<organism evidence="2 3">
    <name type="scientific">Allostreptomyces psammosilenae</name>
    <dbReference type="NCBI Taxonomy" id="1892865"/>
    <lineage>
        <taxon>Bacteria</taxon>
        <taxon>Bacillati</taxon>
        <taxon>Actinomycetota</taxon>
        <taxon>Actinomycetes</taxon>
        <taxon>Kitasatosporales</taxon>
        <taxon>Streptomycetaceae</taxon>
        <taxon>Allostreptomyces</taxon>
    </lineage>
</organism>
<keyword evidence="1" id="KW-0812">Transmembrane</keyword>
<feature type="transmembrane region" description="Helical" evidence="1">
    <location>
        <begin position="47"/>
        <end position="64"/>
    </location>
</feature>
<gene>
    <name evidence="2" type="ORF">FHU37_001652</name>
</gene>
<reference evidence="2 3" key="1">
    <citation type="submission" date="2020-07" db="EMBL/GenBank/DDBJ databases">
        <title>Sequencing the genomes of 1000 actinobacteria strains.</title>
        <authorList>
            <person name="Klenk H.-P."/>
        </authorList>
    </citation>
    <scope>NUCLEOTIDE SEQUENCE [LARGE SCALE GENOMIC DNA]</scope>
    <source>
        <strain evidence="2 3">DSM 42178</strain>
    </source>
</reference>
<proteinExistence type="predicted"/>
<feature type="transmembrane region" description="Helical" evidence="1">
    <location>
        <begin position="20"/>
        <end position="41"/>
    </location>
</feature>
<keyword evidence="3" id="KW-1185">Reference proteome</keyword>